<feature type="non-terminal residue" evidence="1">
    <location>
        <position position="1"/>
    </location>
</feature>
<feature type="non-terminal residue" evidence="1">
    <location>
        <position position="88"/>
    </location>
</feature>
<dbReference type="AlphaFoldDB" id="A0A9N9PKZ3"/>
<dbReference type="Proteomes" id="UP000789759">
    <property type="component" value="Unassembled WGS sequence"/>
</dbReference>
<dbReference type="OrthoDB" id="422637at2759"/>
<comment type="caution">
    <text evidence="1">The sequence shown here is derived from an EMBL/GenBank/DDBJ whole genome shotgun (WGS) entry which is preliminary data.</text>
</comment>
<evidence type="ECO:0000313" key="1">
    <source>
        <dbReference type="EMBL" id="CAG8832883.1"/>
    </source>
</evidence>
<sequence>SIEENAKVLSGRGNVIFDEAIEFIDVPIVSPNGDVVVAYGGTVHRLSPKDNLSSYDSRNARINIVDREGGWDKECEWKDVLAGGDKQK</sequence>
<proteinExistence type="predicted"/>
<accession>A0A9N9PKZ3</accession>
<gene>
    <name evidence="1" type="ORF">CPELLU_LOCUS20908</name>
</gene>
<name>A0A9N9PKZ3_9GLOM</name>
<keyword evidence="2" id="KW-1185">Reference proteome</keyword>
<evidence type="ECO:0000313" key="2">
    <source>
        <dbReference type="Proteomes" id="UP000789759"/>
    </source>
</evidence>
<dbReference type="EMBL" id="CAJVQA010069472">
    <property type="protein sequence ID" value="CAG8832883.1"/>
    <property type="molecule type" value="Genomic_DNA"/>
</dbReference>
<organism evidence="1 2">
    <name type="scientific">Cetraspora pellucida</name>
    <dbReference type="NCBI Taxonomy" id="1433469"/>
    <lineage>
        <taxon>Eukaryota</taxon>
        <taxon>Fungi</taxon>
        <taxon>Fungi incertae sedis</taxon>
        <taxon>Mucoromycota</taxon>
        <taxon>Glomeromycotina</taxon>
        <taxon>Glomeromycetes</taxon>
        <taxon>Diversisporales</taxon>
        <taxon>Gigasporaceae</taxon>
        <taxon>Cetraspora</taxon>
    </lineage>
</organism>
<reference evidence="1" key="1">
    <citation type="submission" date="2021-06" db="EMBL/GenBank/DDBJ databases">
        <authorList>
            <person name="Kallberg Y."/>
            <person name="Tangrot J."/>
            <person name="Rosling A."/>
        </authorList>
    </citation>
    <scope>NUCLEOTIDE SEQUENCE</scope>
    <source>
        <strain evidence="1">FL966</strain>
    </source>
</reference>
<protein>
    <submittedName>
        <fullName evidence="1">23233_t:CDS:1</fullName>
    </submittedName>
</protein>